<sequence>MKNNKTTQFQRIQRKTTEEKKIKKTLLYGRFVRTYSLKSETNQAWVVQKYNNIFLQPHLITLMAGFAIKPVIINHTKF</sequence>
<gene>
    <name evidence="1" type="ORF">WH96_12195</name>
</gene>
<dbReference type="Proteomes" id="UP000035444">
    <property type="component" value="Unassembled WGS sequence"/>
</dbReference>
<keyword evidence="2" id="KW-1185">Reference proteome</keyword>
<protein>
    <submittedName>
        <fullName evidence="1">Uncharacterized protein</fullName>
    </submittedName>
</protein>
<reference evidence="1 2" key="1">
    <citation type="submission" date="2015-03" db="EMBL/GenBank/DDBJ databases">
        <title>Genome Sequence of Kiloniella spongiae MEBiC09566, isolated from a marine sponge.</title>
        <authorList>
            <person name="Shao Z."/>
            <person name="Wang L."/>
            <person name="Li X."/>
        </authorList>
    </citation>
    <scope>NUCLEOTIDE SEQUENCE [LARGE SCALE GENOMIC DNA]</scope>
    <source>
        <strain evidence="1 2">MEBiC09566</strain>
    </source>
</reference>
<evidence type="ECO:0000313" key="2">
    <source>
        <dbReference type="Proteomes" id="UP000035444"/>
    </source>
</evidence>
<dbReference type="EMBL" id="LAQL01000007">
    <property type="protein sequence ID" value="KLN60475.1"/>
    <property type="molecule type" value="Genomic_DNA"/>
</dbReference>
<dbReference type="AlphaFoldDB" id="A0A0H2MUW8"/>
<organism evidence="1 2">
    <name type="scientific">Kiloniella spongiae</name>
    <dbReference type="NCBI Taxonomy" id="1489064"/>
    <lineage>
        <taxon>Bacteria</taxon>
        <taxon>Pseudomonadati</taxon>
        <taxon>Pseudomonadota</taxon>
        <taxon>Alphaproteobacteria</taxon>
        <taxon>Rhodospirillales</taxon>
        <taxon>Kiloniellaceae</taxon>
        <taxon>Kiloniella</taxon>
    </lineage>
</organism>
<evidence type="ECO:0000313" key="1">
    <source>
        <dbReference type="EMBL" id="KLN60475.1"/>
    </source>
</evidence>
<comment type="caution">
    <text evidence="1">The sequence shown here is derived from an EMBL/GenBank/DDBJ whole genome shotgun (WGS) entry which is preliminary data.</text>
</comment>
<name>A0A0H2MUW8_9PROT</name>
<accession>A0A0H2MUW8</accession>
<proteinExistence type="predicted"/>